<evidence type="ECO:0000313" key="3">
    <source>
        <dbReference type="EMBL" id="TWT32262.1"/>
    </source>
</evidence>
<evidence type="ECO:0000313" key="4">
    <source>
        <dbReference type="Proteomes" id="UP000316714"/>
    </source>
</evidence>
<keyword evidence="4" id="KW-1185">Reference proteome</keyword>
<gene>
    <name evidence="3" type="ORF">KOR34_40240</name>
</gene>
<evidence type="ECO:0000256" key="2">
    <source>
        <dbReference type="SAM" id="SignalP"/>
    </source>
</evidence>
<feature type="signal peptide" evidence="2">
    <location>
        <begin position="1"/>
        <end position="25"/>
    </location>
</feature>
<dbReference type="RefSeq" id="WP_146567474.1">
    <property type="nucleotide sequence ID" value="NZ_SIHJ01000003.1"/>
</dbReference>
<dbReference type="OrthoDB" id="9824876at2"/>
<dbReference type="AlphaFoldDB" id="A0A5C5V3D9"/>
<feature type="region of interest" description="Disordered" evidence="1">
    <location>
        <begin position="31"/>
        <end position="96"/>
    </location>
</feature>
<reference evidence="3 4" key="1">
    <citation type="submission" date="2019-02" db="EMBL/GenBank/DDBJ databases">
        <title>Deep-cultivation of Planctomycetes and their phenomic and genomic characterization uncovers novel biology.</title>
        <authorList>
            <person name="Wiegand S."/>
            <person name="Jogler M."/>
            <person name="Boedeker C."/>
            <person name="Pinto D."/>
            <person name="Vollmers J."/>
            <person name="Rivas-Marin E."/>
            <person name="Kohn T."/>
            <person name="Peeters S.H."/>
            <person name="Heuer A."/>
            <person name="Rast P."/>
            <person name="Oberbeckmann S."/>
            <person name="Bunk B."/>
            <person name="Jeske O."/>
            <person name="Meyerdierks A."/>
            <person name="Storesund J.E."/>
            <person name="Kallscheuer N."/>
            <person name="Luecker S."/>
            <person name="Lage O.M."/>
            <person name="Pohl T."/>
            <person name="Merkel B.J."/>
            <person name="Hornburger P."/>
            <person name="Mueller R.-W."/>
            <person name="Bruemmer F."/>
            <person name="Labrenz M."/>
            <person name="Spormann A.M."/>
            <person name="Op Den Camp H."/>
            <person name="Overmann J."/>
            <person name="Amann R."/>
            <person name="Jetten M.S.M."/>
            <person name="Mascher T."/>
            <person name="Medema M.H."/>
            <person name="Devos D.P."/>
            <person name="Kaster A.-K."/>
            <person name="Ovreas L."/>
            <person name="Rohde M."/>
            <person name="Galperin M.Y."/>
            <person name="Jogler C."/>
        </authorList>
    </citation>
    <scope>NUCLEOTIDE SEQUENCE [LARGE SCALE GENOMIC DNA]</scope>
    <source>
        <strain evidence="3 4">KOR34</strain>
    </source>
</reference>
<dbReference type="Proteomes" id="UP000316714">
    <property type="component" value="Unassembled WGS sequence"/>
</dbReference>
<proteinExistence type="predicted"/>
<accession>A0A5C5V3D9</accession>
<feature type="compositionally biased region" description="Acidic residues" evidence="1">
    <location>
        <begin position="39"/>
        <end position="50"/>
    </location>
</feature>
<evidence type="ECO:0000256" key="1">
    <source>
        <dbReference type="SAM" id="MobiDB-lite"/>
    </source>
</evidence>
<protein>
    <recommendedName>
        <fullName evidence="5">VWFC domain-containing protein</fullName>
    </recommendedName>
</protein>
<evidence type="ECO:0008006" key="5">
    <source>
        <dbReference type="Google" id="ProtNLM"/>
    </source>
</evidence>
<feature type="chain" id="PRO_5022989740" description="VWFC domain-containing protein" evidence="2">
    <location>
        <begin position="26"/>
        <end position="262"/>
    </location>
</feature>
<sequence length="262" mass="28778" precursor="true">MLISPTRLLLSVVLVCGLWSGAALAQPLPPGLMGGPEMGEPEVEQPDDLFTDPGPRGRGTDDSEGGAVEELAAPAIDEQDDSDLPSAAEPTEEEASRLVQYNSIQNPWLPLCDDEPHGWIEELAVPPSCLDCTCHGKSPGEACKVWRSFQKPTHPDIDQDCVVCVKEPCLGYVKEHYTTDAVVQKCFVSEKCFTDKECADGRCIETRGTKTVKQLYPCKAKVKLYYLKPVVQYRDVYYYINCEPCNESDQQVAMQGGAKKAS</sequence>
<organism evidence="3 4">
    <name type="scientific">Posidoniimonas corsicana</name>
    <dbReference type="NCBI Taxonomy" id="1938618"/>
    <lineage>
        <taxon>Bacteria</taxon>
        <taxon>Pseudomonadati</taxon>
        <taxon>Planctomycetota</taxon>
        <taxon>Planctomycetia</taxon>
        <taxon>Pirellulales</taxon>
        <taxon>Lacipirellulaceae</taxon>
        <taxon>Posidoniimonas</taxon>
    </lineage>
</organism>
<dbReference type="EMBL" id="SIHJ01000003">
    <property type="protein sequence ID" value="TWT32262.1"/>
    <property type="molecule type" value="Genomic_DNA"/>
</dbReference>
<comment type="caution">
    <text evidence="3">The sequence shown here is derived from an EMBL/GenBank/DDBJ whole genome shotgun (WGS) entry which is preliminary data.</text>
</comment>
<name>A0A5C5V3D9_9BACT</name>
<keyword evidence="2" id="KW-0732">Signal</keyword>